<dbReference type="RefSeq" id="WP_386820959.1">
    <property type="nucleotide sequence ID" value="NZ_JBHUIT010000031.1"/>
</dbReference>
<sequence>MKPEHISSKSVADGEKPTYGQAFQEAFFALQPSVRSLFSLFDHLPNIFFHAKDVEHRYIGANNQVLKHVFNGKKLEDLLGHTDSEFQPPTLADAYHAEDKRVMEFGETIASQIWLVPQINGMPRWYASTKSPLFDPSGNVIGTVGAMYPVSTPKEKLAYFRELLPVINYIEEHYTDPISMGKMAEMAKLSMTRFNARFQEILKMPPTEYQLRLRIQAAQKLLVTSEKAISEIATECGFSDQSHLGKRFKKVTGITPREYRAQFR</sequence>
<dbReference type="SUPFAM" id="SSF46689">
    <property type="entry name" value="Homeodomain-like"/>
    <property type="match status" value="2"/>
</dbReference>
<dbReference type="Pfam" id="PF12833">
    <property type="entry name" value="HTH_18"/>
    <property type="match status" value="1"/>
</dbReference>
<keyword evidence="1" id="KW-0805">Transcription regulation</keyword>
<comment type="caution">
    <text evidence="5">The sequence shown here is derived from an EMBL/GenBank/DDBJ whole genome shotgun (WGS) entry which is preliminary data.</text>
</comment>
<dbReference type="PROSITE" id="PS01124">
    <property type="entry name" value="HTH_ARAC_FAMILY_2"/>
    <property type="match status" value="1"/>
</dbReference>
<dbReference type="SMART" id="SM00342">
    <property type="entry name" value="HTH_ARAC"/>
    <property type="match status" value="1"/>
</dbReference>
<reference evidence="6" key="1">
    <citation type="journal article" date="2019" name="Int. J. Syst. Evol. Microbiol.">
        <title>The Global Catalogue of Microorganisms (GCM) 10K type strain sequencing project: providing services to taxonomists for standard genome sequencing and annotation.</title>
        <authorList>
            <consortium name="The Broad Institute Genomics Platform"/>
            <consortium name="The Broad Institute Genome Sequencing Center for Infectious Disease"/>
            <person name="Wu L."/>
            <person name="Ma J."/>
        </authorList>
    </citation>
    <scope>NUCLEOTIDE SEQUENCE [LARGE SCALE GENOMIC DNA]</scope>
    <source>
        <strain evidence="6">CGMCC 4.7106</strain>
    </source>
</reference>
<dbReference type="PRINTS" id="PR00032">
    <property type="entry name" value="HTHARAC"/>
</dbReference>
<dbReference type="InterPro" id="IPR018060">
    <property type="entry name" value="HTH_AraC"/>
</dbReference>
<accession>A0ABW5DAR6</accession>
<dbReference type="InterPro" id="IPR035965">
    <property type="entry name" value="PAS-like_dom_sf"/>
</dbReference>
<keyword evidence="3" id="KW-0804">Transcription</keyword>
<organism evidence="5 6">
    <name type="scientific">Luteolibacter algae</name>
    <dbReference type="NCBI Taxonomy" id="454151"/>
    <lineage>
        <taxon>Bacteria</taxon>
        <taxon>Pseudomonadati</taxon>
        <taxon>Verrucomicrobiota</taxon>
        <taxon>Verrucomicrobiia</taxon>
        <taxon>Verrucomicrobiales</taxon>
        <taxon>Verrucomicrobiaceae</taxon>
        <taxon>Luteolibacter</taxon>
    </lineage>
</organism>
<gene>
    <name evidence="5" type="ORF">ACFSSA_13205</name>
</gene>
<dbReference type="InterPro" id="IPR009057">
    <property type="entry name" value="Homeodomain-like_sf"/>
</dbReference>
<dbReference type="Gene3D" id="1.10.10.60">
    <property type="entry name" value="Homeodomain-like"/>
    <property type="match status" value="1"/>
</dbReference>
<name>A0ABW5DAR6_9BACT</name>
<dbReference type="PANTHER" id="PTHR43280">
    <property type="entry name" value="ARAC-FAMILY TRANSCRIPTIONAL REGULATOR"/>
    <property type="match status" value="1"/>
</dbReference>
<dbReference type="Proteomes" id="UP001597375">
    <property type="component" value="Unassembled WGS sequence"/>
</dbReference>
<proteinExistence type="predicted"/>
<dbReference type="InterPro" id="IPR018062">
    <property type="entry name" value="HTH_AraC-typ_CS"/>
</dbReference>
<evidence type="ECO:0000313" key="5">
    <source>
        <dbReference type="EMBL" id="MFD2257634.1"/>
    </source>
</evidence>
<feature type="domain" description="HTH araC/xylS-type" evidence="4">
    <location>
        <begin position="164"/>
        <end position="262"/>
    </location>
</feature>
<evidence type="ECO:0000256" key="3">
    <source>
        <dbReference type="ARBA" id="ARBA00023163"/>
    </source>
</evidence>
<keyword evidence="6" id="KW-1185">Reference proteome</keyword>
<dbReference type="InterPro" id="IPR020449">
    <property type="entry name" value="Tscrpt_reg_AraC-type_HTH"/>
</dbReference>
<keyword evidence="2" id="KW-0238">DNA-binding</keyword>
<protein>
    <submittedName>
        <fullName evidence="5">Helix-turn-helix domain-containing protein</fullName>
    </submittedName>
</protein>
<dbReference type="Pfam" id="PF08448">
    <property type="entry name" value="PAS_4"/>
    <property type="match status" value="1"/>
</dbReference>
<evidence type="ECO:0000256" key="1">
    <source>
        <dbReference type="ARBA" id="ARBA00023015"/>
    </source>
</evidence>
<evidence type="ECO:0000259" key="4">
    <source>
        <dbReference type="PROSITE" id="PS01124"/>
    </source>
</evidence>
<dbReference type="SUPFAM" id="SSF55785">
    <property type="entry name" value="PYP-like sensor domain (PAS domain)"/>
    <property type="match status" value="1"/>
</dbReference>
<dbReference type="PANTHER" id="PTHR43280:SF28">
    <property type="entry name" value="HTH-TYPE TRANSCRIPTIONAL ACTIVATOR RHAS"/>
    <property type="match status" value="1"/>
</dbReference>
<dbReference type="Gene3D" id="3.30.450.20">
    <property type="entry name" value="PAS domain"/>
    <property type="match status" value="1"/>
</dbReference>
<dbReference type="EMBL" id="JBHUIT010000031">
    <property type="protein sequence ID" value="MFD2257634.1"/>
    <property type="molecule type" value="Genomic_DNA"/>
</dbReference>
<dbReference type="InterPro" id="IPR013656">
    <property type="entry name" value="PAS_4"/>
</dbReference>
<dbReference type="PROSITE" id="PS00041">
    <property type="entry name" value="HTH_ARAC_FAMILY_1"/>
    <property type="match status" value="1"/>
</dbReference>
<evidence type="ECO:0000313" key="6">
    <source>
        <dbReference type="Proteomes" id="UP001597375"/>
    </source>
</evidence>
<evidence type="ECO:0000256" key="2">
    <source>
        <dbReference type="ARBA" id="ARBA00023125"/>
    </source>
</evidence>